<keyword evidence="3" id="KW-0238">DNA-binding</keyword>
<dbReference type="InterPro" id="IPR000551">
    <property type="entry name" value="MerR-type_HTH_dom"/>
</dbReference>
<dbReference type="EMBL" id="CP048836">
    <property type="protein sequence ID" value="QID17072.1"/>
    <property type="molecule type" value="Genomic_DNA"/>
</dbReference>
<dbReference type="InterPro" id="IPR047057">
    <property type="entry name" value="MerR_fam"/>
</dbReference>
<dbReference type="SMART" id="SM00422">
    <property type="entry name" value="HTH_MERR"/>
    <property type="match status" value="1"/>
</dbReference>
<protein>
    <submittedName>
        <fullName evidence="7">MerR family transcriptional regulator</fullName>
    </submittedName>
</protein>
<keyword evidence="1" id="KW-0678">Repressor</keyword>
<evidence type="ECO:0000256" key="4">
    <source>
        <dbReference type="ARBA" id="ARBA00023163"/>
    </source>
</evidence>
<dbReference type="Gene3D" id="1.10.1240.10">
    <property type="entry name" value="Methionine synthase domain"/>
    <property type="match status" value="1"/>
</dbReference>
<evidence type="ECO:0000256" key="1">
    <source>
        <dbReference type="ARBA" id="ARBA00022491"/>
    </source>
</evidence>
<evidence type="ECO:0000256" key="2">
    <source>
        <dbReference type="ARBA" id="ARBA00023015"/>
    </source>
</evidence>
<evidence type="ECO:0000313" key="8">
    <source>
        <dbReference type="Proteomes" id="UP000501991"/>
    </source>
</evidence>
<keyword evidence="8" id="KW-1185">Reference proteome</keyword>
<dbReference type="KEGG" id="azq:G3580_05110"/>
<evidence type="ECO:0000259" key="6">
    <source>
        <dbReference type="PROSITE" id="PS51332"/>
    </source>
</evidence>
<evidence type="ECO:0000256" key="3">
    <source>
        <dbReference type="ARBA" id="ARBA00023125"/>
    </source>
</evidence>
<sequence>MSEPFWSISAVERDTGIAKDTLRVWERRYRFPAPVRDENGERLYPPEQVVRLRTIRRLLDLGFRPGKIVGASDAALEALVADTLASEPGTPPASEALRSLVGMITLRNGDALRTTLQQRLLREGLQRFVGETLAPLNLEVGLAWFRGELRVSDEHLYTEQVQNVVRAAIGQHSNPLGVPRILLTTLPEESHALGLLMVEAMLVPEGACCVSLGTRTPLDDIARAAIEGAFDIVALSFSSAFPARQAIDGLNTLRTRLPDHIALWAGGQGAPAQRRLPPGITVIDRIDEAPEALRQWRARHAGE</sequence>
<feature type="domain" description="HTH merR-type" evidence="5">
    <location>
        <begin position="5"/>
        <end position="74"/>
    </location>
</feature>
<evidence type="ECO:0000259" key="5">
    <source>
        <dbReference type="PROSITE" id="PS50937"/>
    </source>
</evidence>
<dbReference type="CDD" id="cd01104">
    <property type="entry name" value="HTH_MlrA-CarA"/>
    <property type="match status" value="1"/>
</dbReference>
<gene>
    <name evidence="7" type="ORF">G3580_05110</name>
</gene>
<dbReference type="Proteomes" id="UP000501991">
    <property type="component" value="Chromosome"/>
</dbReference>
<name>A0A6C1B0F2_9RHOO</name>
<dbReference type="AlphaFoldDB" id="A0A6C1B0F2"/>
<dbReference type="GO" id="GO:0046872">
    <property type="term" value="F:metal ion binding"/>
    <property type="evidence" value="ECO:0007669"/>
    <property type="project" value="InterPro"/>
</dbReference>
<dbReference type="Pfam" id="PF13411">
    <property type="entry name" value="MerR_1"/>
    <property type="match status" value="1"/>
</dbReference>
<keyword evidence="2" id="KW-0805">Transcription regulation</keyword>
<dbReference type="PROSITE" id="PS51332">
    <property type="entry name" value="B12_BINDING"/>
    <property type="match status" value="1"/>
</dbReference>
<dbReference type="InterPro" id="IPR006158">
    <property type="entry name" value="Cobalamin-bd"/>
</dbReference>
<dbReference type="GO" id="GO:0003700">
    <property type="term" value="F:DNA-binding transcription factor activity"/>
    <property type="evidence" value="ECO:0007669"/>
    <property type="project" value="InterPro"/>
</dbReference>
<accession>A0A6C1B0F2</accession>
<proteinExistence type="predicted"/>
<dbReference type="Gene3D" id="1.10.1660.10">
    <property type="match status" value="1"/>
</dbReference>
<feature type="domain" description="B12-binding" evidence="6">
    <location>
        <begin position="178"/>
        <end position="303"/>
    </location>
</feature>
<dbReference type="PANTHER" id="PTHR30204">
    <property type="entry name" value="REDOX-CYCLING DRUG-SENSING TRANSCRIPTIONAL ACTIVATOR SOXR"/>
    <property type="match status" value="1"/>
</dbReference>
<reference evidence="7 8" key="1">
    <citation type="submission" date="2020-02" db="EMBL/GenBank/DDBJ databases">
        <title>Nitrogenibacter mangrovi gen. nov., sp. nov. isolated from mangrove sediment, a denitrifying betaproteobacterium.</title>
        <authorList>
            <person name="Liao H."/>
            <person name="Tian Y."/>
        </authorList>
    </citation>
    <scope>NUCLEOTIDE SEQUENCE [LARGE SCALE GENOMIC DNA]</scope>
    <source>
        <strain evidence="7 8">M9-3-2</strain>
    </source>
</reference>
<evidence type="ECO:0000313" key="7">
    <source>
        <dbReference type="EMBL" id="QID17072.1"/>
    </source>
</evidence>
<dbReference type="InterPro" id="IPR009061">
    <property type="entry name" value="DNA-bd_dom_put_sf"/>
</dbReference>
<dbReference type="SUPFAM" id="SSF46955">
    <property type="entry name" value="Putative DNA-binding domain"/>
    <property type="match status" value="1"/>
</dbReference>
<keyword evidence="4" id="KW-0804">Transcription</keyword>
<dbReference type="GO" id="GO:0003677">
    <property type="term" value="F:DNA binding"/>
    <property type="evidence" value="ECO:0007669"/>
    <property type="project" value="UniProtKB-KW"/>
</dbReference>
<dbReference type="SUPFAM" id="SSF52242">
    <property type="entry name" value="Cobalamin (vitamin B12)-binding domain"/>
    <property type="match status" value="1"/>
</dbReference>
<organism evidence="7 8">
    <name type="scientific">Nitrogeniibacter mangrovi</name>
    <dbReference type="NCBI Taxonomy" id="2016596"/>
    <lineage>
        <taxon>Bacteria</taxon>
        <taxon>Pseudomonadati</taxon>
        <taxon>Pseudomonadota</taxon>
        <taxon>Betaproteobacteria</taxon>
        <taxon>Rhodocyclales</taxon>
        <taxon>Zoogloeaceae</taxon>
        <taxon>Nitrogeniibacter</taxon>
    </lineage>
</organism>
<dbReference type="PROSITE" id="PS50937">
    <property type="entry name" value="HTH_MERR_2"/>
    <property type="match status" value="1"/>
</dbReference>
<dbReference type="GO" id="GO:0031419">
    <property type="term" value="F:cobalamin binding"/>
    <property type="evidence" value="ECO:0007669"/>
    <property type="project" value="InterPro"/>
</dbReference>
<dbReference type="InterPro" id="IPR036594">
    <property type="entry name" value="Meth_synthase_dom"/>
</dbReference>
<dbReference type="Gene3D" id="3.40.50.280">
    <property type="entry name" value="Cobalamin-binding domain"/>
    <property type="match status" value="1"/>
</dbReference>
<dbReference type="RefSeq" id="WP_173764238.1">
    <property type="nucleotide sequence ID" value="NZ_CP048836.1"/>
</dbReference>
<dbReference type="CDD" id="cd02065">
    <property type="entry name" value="B12-binding_like"/>
    <property type="match status" value="1"/>
</dbReference>
<dbReference type="PANTHER" id="PTHR30204:SF69">
    <property type="entry name" value="MERR-FAMILY TRANSCRIPTIONAL REGULATOR"/>
    <property type="match status" value="1"/>
</dbReference>
<dbReference type="InterPro" id="IPR036724">
    <property type="entry name" value="Cobalamin-bd_sf"/>
</dbReference>